<evidence type="ECO:0000256" key="1">
    <source>
        <dbReference type="SAM" id="MobiDB-lite"/>
    </source>
</evidence>
<dbReference type="PANTHER" id="PTHR31644">
    <property type="entry name" value="TRANSCRIPTIONAL ACTIVATOR ARO80-RELATED"/>
    <property type="match status" value="1"/>
</dbReference>
<feature type="compositionally biased region" description="Polar residues" evidence="1">
    <location>
        <begin position="116"/>
        <end position="131"/>
    </location>
</feature>
<dbReference type="InterPro" id="IPR036864">
    <property type="entry name" value="Zn2-C6_fun-type_DNA-bd_sf"/>
</dbReference>
<dbReference type="CDD" id="cd00067">
    <property type="entry name" value="GAL4"/>
    <property type="match status" value="1"/>
</dbReference>
<dbReference type="SMART" id="SM00066">
    <property type="entry name" value="GAL4"/>
    <property type="match status" value="1"/>
</dbReference>
<feature type="region of interest" description="Disordered" evidence="1">
    <location>
        <begin position="807"/>
        <end position="843"/>
    </location>
</feature>
<dbReference type="InterPro" id="IPR052780">
    <property type="entry name" value="AAA_Catabolism_Regulators"/>
</dbReference>
<feature type="region of interest" description="Disordered" evidence="1">
    <location>
        <begin position="59"/>
        <end position="131"/>
    </location>
</feature>
<dbReference type="InterPro" id="IPR001138">
    <property type="entry name" value="Zn2Cys6_DnaBD"/>
</dbReference>
<organism evidence="3 4">
    <name type="scientific">[Candida] anglica</name>
    <dbReference type="NCBI Taxonomy" id="148631"/>
    <lineage>
        <taxon>Eukaryota</taxon>
        <taxon>Fungi</taxon>
        <taxon>Dikarya</taxon>
        <taxon>Ascomycota</taxon>
        <taxon>Saccharomycotina</taxon>
        <taxon>Pichiomycetes</taxon>
        <taxon>Debaryomycetaceae</taxon>
        <taxon>Kurtzmaniella</taxon>
    </lineage>
</organism>
<evidence type="ECO:0000259" key="2">
    <source>
        <dbReference type="PROSITE" id="PS50048"/>
    </source>
</evidence>
<keyword evidence="4" id="KW-1185">Reference proteome</keyword>
<dbReference type="PROSITE" id="PS00463">
    <property type="entry name" value="ZN2_CY6_FUNGAL_1"/>
    <property type="match status" value="1"/>
</dbReference>
<dbReference type="Gene3D" id="4.10.240.10">
    <property type="entry name" value="Zn(2)-C6 fungal-type DNA-binding domain"/>
    <property type="match status" value="1"/>
</dbReference>
<dbReference type="PROSITE" id="PS50048">
    <property type="entry name" value="ZN2_CY6_FUNGAL_2"/>
    <property type="match status" value="1"/>
</dbReference>
<feature type="compositionally biased region" description="Low complexity" evidence="1">
    <location>
        <begin position="185"/>
        <end position="199"/>
    </location>
</feature>
<proteinExistence type="predicted"/>
<feature type="compositionally biased region" description="Basic residues" evidence="1">
    <location>
        <begin position="234"/>
        <end position="244"/>
    </location>
</feature>
<accession>A0ABP0E758</accession>
<dbReference type="PANTHER" id="PTHR31644:SF2">
    <property type="entry name" value="TRANSCRIPTIONAL ACTIVATOR ARO80-RELATED"/>
    <property type="match status" value="1"/>
</dbReference>
<dbReference type="CDD" id="cd12148">
    <property type="entry name" value="fungal_TF_MHR"/>
    <property type="match status" value="1"/>
</dbReference>
<dbReference type="Pfam" id="PF00172">
    <property type="entry name" value="Zn_clus"/>
    <property type="match status" value="1"/>
</dbReference>
<dbReference type="Proteomes" id="UP001497600">
    <property type="component" value="Chromosome B"/>
</dbReference>
<feature type="compositionally biased region" description="Polar residues" evidence="1">
    <location>
        <begin position="84"/>
        <end position="103"/>
    </location>
</feature>
<evidence type="ECO:0000313" key="3">
    <source>
        <dbReference type="EMBL" id="CAK7896188.1"/>
    </source>
</evidence>
<feature type="region of interest" description="Disordered" evidence="1">
    <location>
        <begin position="154"/>
        <end position="255"/>
    </location>
</feature>
<dbReference type="EMBL" id="OZ004254">
    <property type="protein sequence ID" value="CAK7896188.1"/>
    <property type="molecule type" value="Genomic_DNA"/>
</dbReference>
<feature type="compositionally biased region" description="Basic and acidic residues" evidence="1">
    <location>
        <begin position="154"/>
        <end position="168"/>
    </location>
</feature>
<dbReference type="SUPFAM" id="SSF57701">
    <property type="entry name" value="Zn2/Cys6 DNA-binding domain"/>
    <property type="match status" value="1"/>
</dbReference>
<name>A0ABP0E758_9ASCO</name>
<feature type="compositionally biased region" description="Low complexity" evidence="1">
    <location>
        <begin position="216"/>
        <end position="232"/>
    </location>
</feature>
<reference evidence="3 4" key="1">
    <citation type="submission" date="2024-01" db="EMBL/GenBank/DDBJ databases">
        <authorList>
            <consortium name="Genoscope - CEA"/>
            <person name="William W."/>
        </authorList>
    </citation>
    <scope>NUCLEOTIDE SEQUENCE [LARGE SCALE GENOMIC DNA]</scope>
    <source>
        <strain evidence="3 4">29B2s-10</strain>
    </source>
</reference>
<feature type="domain" description="Zn(2)-C6 fungal-type" evidence="2">
    <location>
        <begin position="19"/>
        <end position="55"/>
    </location>
</feature>
<sequence length="934" mass="104615">MEGDKSKGTSSKFKRTFRACLSCRVRKIKCDLGSLDSPRDGKCLRCLRERKDCVFVETRRGSDPTSVHRAETSSGPGSPGLTKSGISSRSPSQIDVTTISGNKGESEVEGLSSGSTTNGNPESPSSQQRSNHFSTMEGALVFLAKAAGTIAKADERDHIDAEKKHEQLEMSISSSSSERDMTKGSLSNILNPNINPSSNRMVRPDSQESSNHQRIPSSTPAPTNTSSTSSSTHQLHKTHSHQNHTHTNNHERPKQQRFVPLAEKPEMIRPKATNKLSNFEYIGSPNGILSEEEAETLIHLFFTTMHPFFPFIPKFLHEPKVLAGYPILLCAILTIASRYHPFTQNVGNGGVPRNIEVHDTLWLYVQRLISQTVWAEASTRSIGTIFAFLLFTEWNPRAIHWRWSDYANKAEDNDANDTQKVDGETNLTGIGAMRRSYRMGWMLIGSAVRLAQDMGFMEVSTNVFLATHIAEINCVMNNSRRSILSHSLSELDLDEEEDVDLNGYNDDKDSRIMGMSEEELREISFSPHSTLKFSLIQKAKIELLQVTCLGHESFYGYKAQLGSLTQRQHLSVLNILSPILNNWSRKYKQLLVPSKPKQFHSLANLQQHLLNPDSKVAKEIFESIDQESLIFEYNYTKLYIYSLALSPTQSNDSNEASGKRKANKVSLKMDEISRAAKFIEQAFAAANQMLSVTQRIHRMKMLSYMPVRWVTRIVRAIAFVVKCYLTLIAHNKTQGSSTTMGTPGNPNNSFEGFDSTVLSLSLISIDEIMLTIQRAAITLRDCSPDELHLCTRYSNVLMYLCSEMKTKTKTNPSSGQEPGYPLAKKRRTSFESSQTPGDEMQKLMPTSASNDSYNHISAFNFPSYFSQNGASGQNITSEAITPEGVNIDQLMGDSEVMDWFSNNKDIGLDFVGPWTEMIEQQLDSRDFNFDEALQ</sequence>
<gene>
    <name evidence="3" type="primary">ARO80</name>
    <name evidence="3" type="ORF">CAAN4_B03906</name>
</gene>
<feature type="compositionally biased region" description="Basic and acidic residues" evidence="1">
    <location>
        <begin position="59"/>
        <end position="71"/>
    </location>
</feature>
<evidence type="ECO:0000313" key="4">
    <source>
        <dbReference type="Proteomes" id="UP001497600"/>
    </source>
</evidence>
<protein>
    <submittedName>
        <fullName evidence="3">Transcriptional activator Aro80p</fullName>
    </submittedName>
</protein>